<evidence type="ECO:0000256" key="3">
    <source>
        <dbReference type="ARBA" id="ARBA00022692"/>
    </source>
</evidence>
<evidence type="ECO:0000313" key="11">
    <source>
        <dbReference type="Proteomes" id="UP000008631"/>
    </source>
</evidence>
<feature type="transmembrane region" description="Helical" evidence="8">
    <location>
        <begin position="434"/>
        <end position="453"/>
    </location>
</feature>
<feature type="transmembrane region" description="Helical" evidence="8">
    <location>
        <begin position="346"/>
        <end position="366"/>
    </location>
</feature>
<dbReference type="GO" id="GO:0004252">
    <property type="term" value="F:serine-type endopeptidase activity"/>
    <property type="evidence" value="ECO:0007669"/>
    <property type="project" value="InterPro"/>
</dbReference>
<feature type="transmembrane region" description="Helical" evidence="8">
    <location>
        <begin position="459"/>
        <end position="476"/>
    </location>
</feature>
<evidence type="ECO:0000259" key="9">
    <source>
        <dbReference type="Pfam" id="PF01694"/>
    </source>
</evidence>
<dbReference type="PANTHER" id="PTHR43731">
    <property type="entry name" value="RHOMBOID PROTEASE"/>
    <property type="match status" value="1"/>
</dbReference>
<dbReference type="Proteomes" id="UP000008631">
    <property type="component" value="Chromosome"/>
</dbReference>
<keyword evidence="4" id="KW-0378">Hydrolase</keyword>
<comment type="similarity">
    <text evidence="2">Belongs to the peptidase S54 family.</text>
</comment>
<dbReference type="GO" id="GO:0016020">
    <property type="term" value="C:membrane"/>
    <property type="evidence" value="ECO:0007669"/>
    <property type="project" value="UniProtKB-SubCell"/>
</dbReference>
<gene>
    <name evidence="10" type="ordered locus">Isop_1315</name>
</gene>
<feature type="transmembrane region" description="Helical" evidence="8">
    <location>
        <begin position="403"/>
        <end position="422"/>
    </location>
</feature>
<keyword evidence="6 8" id="KW-0472">Membrane</keyword>
<dbReference type="HOGENOM" id="CLU_396802_0_0_0"/>
<sequence length="694" mass="76660">MGWAKTTFLGYSNWPASTWRLYDEERSMMSDGSVDPTSPNPTDSCSRSANGEPDALSQSINHSSLIPWSSVGVRDVVSSAASPRLSEVPRSPVVSPLCPRQADALVLACCRLELMGISSVRLAPAISWRSALNAFRCGVVRLDEDEQLLALVVQRRRFRDRVLDRPLLAVTNRGLQAACPHSTRTKHRGHTVRGPVRIPFHDLWSLNDPATSASAWSRTPRRILAHLPQEARDGLLRLGRRLRLEGAGAESIDQALDDLKAAAHLSDRLRAYQNQLHLFACALRQRTPHVIITYLILLLCVMVFGVMTISGVSPLHPDPEDLIAWGCLYGPRVALFDESWRALTMMFLHVGILHLAMNAWCLWVVGPLIERMFGHGSFLAIYLIAGLGGATASLAWHPINLSAGASGAVFGLIGALGAASLHRPQSIPPLVARTLSRAVWGFVALNLAIGLSLPMIDNAAHLGGLVCGFLAGAILFPKGTLLNAAPSASTPTETPADAGESPSGGVPSRRVVFWNVMRPLGALALAAFVLQSWRFVVHHAWEDPHTRLIGFLEQVEPLERDINHVIRRYNQLSERIVRQKNRHRGDLGTLDIQMWQDHRRLLEEVESIQAQTRKLQAPGPELTATAAELDEAVARLAEALKWMRESIRAETLSTLVNSSLQWKRAQREFQELNQRYQESVRAYAQTHAIRMNPR</sequence>
<evidence type="ECO:0000256" key="6">
    <source>
        <dbReference type="ARBA" id="ARBA00023136"/>
    </source>
</evidence>
<dbReference type="STRING" id="575540.Isop_1315"/>
<keyword evidence="11" id="KW-1185">Reference proteome</keyword>
<dbReference type="InterPro" id="IPR035952">
    <property type="entry name" value="Rhomboid-like_sf"/>
</dbReference>
<dbReference type="PANTHER" id="PTHR43731:SF14">
    <property type="entry name" value="PRESENILIN-ASSOCIATED RHOMBOID-LIKE PROTEIN, MITOCHONDRIAL"/>
    <property type="match status" value="1"/>
</dbReference>
<dbReference type="AlphaFoldDB" id="E8QWK9"/>
<dbReference type="Gene3D" id="1.20.1540.10">
    <property type="entry name" value="Rhomboid-like"/>
    <property type="match status" value="1"/>
</dbReference>
<accession>E8QWK9</accession>
<feature type="compositionally biased region" description="Polar residues" evidence="7">
    <location>
        <begin position="35"/>
        <end position="49"/>
    </location>
</feature>
<evidence type="ECO:0000313" key="10">
    <source>
        <dbReference type="EMBL" id="ADV61901.1"/>
    </source>
</evidence>
<organism evidence="10 11">
    <name type="scientific">Isosphaera pallida (strain ATCC 43644 / DSM 9630 / IS1B)</name>
    <dbReference type="NCBI Taxonomy" id="575540"/>
    <lineage>
        <taxon>Bacteria</taxon>
        <taxon>Pseudomonadati</taxon>
        <taxon>Planctomycetota</taxon>
        <taxon>Planctomycetia</taxon>
        <taxon>Isosphaerales</taxon>
        <taxon>Isosphaeraceae</taxon>
        <taxon>Isosphaera</taxon>
    </lineage>
</organism>
<feature type="region of interest" description="Disordered" evidence="7">
    <location>
        <begin position="486"/>
        <end position="506"/>
    </location>
</feature>
<keyword evidence="5 8" id="KW-1133">Transmembrane helix</keyword>
<dbReference type="InterPro" id="IPR022764">
    <property type="entry name" value="Peptidase_S54_rhomboid_dom"/>
</dbReference>
<evidence type="ECO:0000256" key="4">
    <source>
        <dbReference type="ARBA" id="ARBA00022801"/>
    </source>
</evidence>
<dbReference type="InParanoid" id="E8QWK9"/>
<feature type="transmembrane region" description="Helical" evidence="8">
    <location>
        <begin position="378"/>
        <end position="397"/>
    </location>
</feature>
<feature type="domain" description="Peptidase S54 rhomboid" evidence="9">
    <location>
        <begin position="338"/>
        <end position="477"/>
    </location>
</feature>
<evidence type="ECO:0000256" key="7">
    <source>
        <dbReference type="SAM" id="MobiDB-lite"/>
    </source>
</evidence>
<name>E8QWK9_ISOPI</name>
<dbReference type="InterPro" id="IPR050925">
    <property type="entry name" value="Rhomboid_protease_S54"/>
</dbReference>
<dbReference type="eggNOG" id="COG0705">
    <property type="taxonomic scope" value="Bacteria"/>
</dbReference>
<reference key="1">
    <citation type="submission" date="2010-11" db="EMBL/GenBank/DDBJ databases">
        <title>The complete sequence of chromosome of Isophaera pallida ATCC 43644.</title>
        <authorList>
            <consortium name="US DOE Joint Genome Institute (JGI-PGF)"/>
            <person name="Lucas S."/>
            <person name="Copeland A."/>
            <person name="Lapidus A."/>
            <person name="Bruce D."/>
            <person name="Goodwin L."/>
            <person name="Pitluck S."/>
            <person name="Kyrpides N."/>
            <person name="Mavromatis K."/>
            <person name="Pagani I."/>
            <person name="Ivanova N."/>
            <person name="Saunders E."/>
            <person name="Brettin T."/>
            <person name="Detter J.C."/>
            <person name="Han C."/>
            <person name="Tapia R."/>
            <person name="Land M."/>
            <person name="Hauser L."/>
            <person name="Markowitz V."/>
            <person name="Cheng J.-F."/>
            <person name="Hugenholtz P."/>
            <person name="Woyke T."/>
            <person name="Wu D."/>
            <person name="Eisen J.A."/>
        </authorList>
    </citation>
    <scope>NUCLEOTIDE SEQUENCE</scope>
    <source>
        <strain>ATCC 43644</strain>
    </source>
</reference>
<evidence type="ECO:0000256" key="8">
    <source>
        <dbReference type="SAM" id="Phobius"/>
    </source>
</evidence>
<evidence type="ECO:0000256" key="5">
    <source>
        <dbReference type="ARBA" id="ARBA00022989"/>
    </source>
</evidence>
<proteinExistence type="inferred from homology"/>
<comment type="subcellular location">
    <subcellularLocation>
        <location evidence="1">Membrane</location>
        <topology evidence="1">Multi-pass membrane protein</topology>
    </subcellularLocation>
</comment>
<protein>
    <submittedName>
        <fullName evidence="10">Rhomboid family protein</fullName>
    </submittedName>
</protein>
<evidence type="ECO:0000256" key="2">
    <source>
        <dbReference type="ARBA" id="ARBA00009045"/>
    </source>
</evidence>
<feature type="transmembrane region" description="Helical" evidence="8">
    <location>
        <begin position="291"/>
        <end position="312"/>
    </location>
</feature>
<feature type="region of interest" description="Disordered" evidence="7">
    <location>
        <begin position="29"/>
        <end position="56"/>
    </location>
</feature>
<dbReference type="SUPFAM" id="SSF144091">
    <property type="entry name" value="Rhomboid-like"/>
    <property type="match status" value="1"/>
</dbReference>
<dbReference type="Pfam" id="PF01694">
    <property type="entry name" value="Rhomboid"/>
    <property type="match status" value="1"/>
</dbReference>
<dbReference type="EMBL" id="CP002353">
    <property type="protein sequence ID" value="ADV61901.1"/>
    <property type="molecule type" value="Genomic_DNA"/>
</dbReference>
<keyword evidence="3 8" id="KW-0812">Transmembrane</keyword>
<dbReference type="OrthoDB" id="9813074at2"/>
<evidence type="ECO:0000256" key="1">
    <source>
        <dbReference type="ARBA" id="ARBA00004141"/>
    </source>
</evidence>
<dbReference type="KEGG" id="ipa:Isop_1315"/>
<reference evidence="10 11" key="2">
    <citation type="journal article" date="2011" name="Stand. Genomic Sci.">
        <title>Complete genome sequence of Isosphaera pallida type strain (IS1B).</title>
        <authorList>
            <consortium name="US DOE Joint Genome Institute (JGI-PGF)"/>
            <person name="Goker M."/>
            <person name="Cleland D."/>
            <person name="Saunders E."/>
            <person name="Lapidus A."/>
            <person name="Nolan M."/>
            <person name="Lucas S."/>
            <person name="Hammon N."/>
            <person name="Deshpande S."/>
            <person name="Cheng J.F."/>
            <person name="Tapia R."/>
            <person name="Han C."/>
            <person name="Goodwin L."/>
            <person name="Pitluck S."/>
            <person name="Liolios K."/>
            <person name="Pagani I."/>
            <person name="Ivanova N."/>
            <person name="Mavromatis K."/>
            <person name="Pati A."/>
            <person name="Chen A."/>
            <person name="Palaniappan K."/>
            <person name="Land M."/>
            <person name="Hauser L."/>
            <person name="Chang Y.J."/>
            <person name="Jeffries C.D."/>
            <person name="Detter J.C."/>
            <person name="Beck B."/>
            <person name="Woyke T."/>
            <person name="Bristow J."/>
            <person name="Eisen J.A."/>
            <person name="Markowitz V."/>
            <person name="Hugenholtz P."/>
            <person name="Kyrpides N.C."/>
            <person name="Klenk H.P."/>
        </authorList>
    </citation>
    <scope>NUCLEOTIDE SEQUENCE [LARGE SCALE GENOMIC DNA]</scope>
    <source>
        <strain evidence="11">ATCC 43644 / DSM 9630 / IS1B</strain>
    </source>
</reference>